<evidence type="ECO:0000256" key="1">
    <source>
        <dbReference type="ARBA" id="ARBA00004496"/>
    </source>
</evidence>
<evidence type="ECO:0000256" key="9">
    <source>
        <dbReference type="RuleBase" id="RU368004"/>
    </source>
</evidence>
<comment type="catalytic activity">
    <reaction evidence="8 9">
        <text>uridine(44) in tRNA(Ser) + S-adenosyl-L-methionine = 2'-O-methyluridine(44) in tRNA(Ser) + S-adenosyl-L-homocysteine + H(+)</text>
        <dbReference type="Rhea" id="RHEA:43100"/>
        <dbReference type="Rhea" id="RHEA-COMP:10339"/>
        <dbReference type="Rhea" id="RHEA-COMP:10340"/>
        <dbReference type="ChEBI" id="CHEBI:15378"/>
        <dbReference type="ChEBI" id="CHEBI:57856"/>
        <dbReference type="ChEBI" id="CHEBI:59789"/>
        <dbReference type="ChEBI" id="CHEBI:65315"/>
        <dbReference type="ChEBI" id="CHEBI:74478"/>
        <dbReference type="EC" id="2.1.1.211"/>
    </reaction>
</comment>
<dbReference type="KEGG" id="dci:103510060"/>
<dbReference type="STRING" id="121845.A0A3Q0IZB2"/>
<evidence type="ECO:0000256" key="8">
    <source>
        <dbReference type="ARBA" id="ARBA00047957"/>
    </source>
</evidence>
<keyword evidence="6 9" id="KW-0949">S-adenosyl-L-methionine</keyword>
<comment type="subcellular location">
    <subcellularLocation>
        <location evidence="1 9">Cytoplasm</location>
    </subcellularLocation>
</comment>
<evidence type="ECO:0000256" key="2">
    <source>
        <dbReference type="ARBA" id="ARBA00009056"/>
    </source>
</evidence>
<dbReference type="PaxDb" id="121845-A0A3Q0IZB2"/>
<sequence>MDQTLELVKEIEFNFTRDQFWDAVDVWRDKPHTLNKRVLCIDSITQFNTQEFGESHIQHIKSLVQEHQGIDCFNAIDTYCHTLDNGNMLVDIRKLFPRSAAHFESCVEIVVIDSDTCSVHFYNLTPTHCKPAIVSTFPYSIQYDSGGRKVYLKVDNSKIQPEQTKVCPKVEKTTLPMFSQRATTLPGLKDTLLPKLVFWPEVTDPNKFVYEDIAIATYLFSVPTSFVDLGCGNGLLVHILNSEGHHGFGIDVRKRKIWDLYPPSTVLKVDVINPSCSTVFPHIDWIIGNHSDELTPWIPVITTRSHQQCKMFLLPCCAYQFNGRKYQRRNSKRSTYKDYLHYITEDVCDQLCGFQVQVDRLRIPSTKRIAIVCQSRKYTEQSDYEIVDKRIRDFLEQLDSGEKSEEGIDAKEGEEGEERGEGIENDSKEREDKEITGKKVEDKEIAGKEGRDKEIYGKERDEQITGKEEEGKEKDSKEGQNKETAGKEEADIEMDQGEEEIETGMQAKKFKNQMAVEKEEDKAKRLKTNREESNVKGMERKTFKTKRDTNDFEENRKKSKTITETSHEVEEEVAANQEAKEMEQMDFKNLNTNTNKLQTKTIEDAKGDPKLSENLKTTKPNTNPKKLETNTMECAQENELQKHSENPKTNAKSWLKTIKTRDTHEAVRNCTQIDRSIETAIVDLVVAALLARQTRLNTSWADENDNYGIAMGELIKVIKERDESYLRAIARQNGGIQTLLRNRHEMFLVQNGSVLFRKPIGRDRNAVGAGFWKSKPCWFLRNHPFQCPLSGEQCSFIH</sequence>
<proteinExistence type="inferred from homology"/>
<dbReference type="GO" id="GO:0141101">
    <property type="term" value="F:tRNA(Ser) (uridine(44)-2'-O-)-methyltransferase activity"/>
    <property type="evidence" value="ECO:0007669"/>
    <property type="project" value="UniProtKB-EC"/>
</dbReference>
<dbReference type="PANTHER" id="PTHR21210">
    <property type="entry name" value="TRNA (URACIL-O(2)-)-METHYLTRANSFERASE-RELATED"/>
    <property type="match status" value="1"/>
</dbReference>
<dbReference type="Pfam" id="PF07757">
    <property type="entry name" value="AdoMet_MTase"/>
    <property type="match status" value="1"/>
</dbReference>
<keyword evidence="11" id="KW-1185">Reference proteome</keyword>
<keyword evidence="3 9" id="KW-0963">Cytoplasm</keyword>
<feature type="compositionally biased region" description="Low complexity" evidence="10">
    <location>
        <begin position="614"/>
        <end position="624"/>
    </location>
</feature>
<dbReference type="RefSeq" id="XP_026680028.1">
    <property type="nucleotide sequence ID" value="XM_026824227.1"/>
</dbReference>
<comment type="function">
    <text evidence="9">Adenosyl-L-methionine (AdoMet)-dependent tRNA (uracil-O(2)-)-methyltransferase.</text>
</comment>
<evidence type="ECO:0000256" key="10">
    <source>
        <dbReference type="SAM" id="MobiDB-lite"/>
    </source>
</evidence>
<name>A0A3Q0IZB2_DIACI</name>
<dbReference type="EC" id="2.1.1.211" evidence="9"/>
<evidence type="ECO:0000256" key="5">
    <source>
        <dbReference type="ARBA" id="ARBA00022679"/>
    </source>
</evidence>
<keyword evidence="4 9" id="KW-0489">Methyltransferase</keyword>
<evidence type="ECO:0000256" key="3">
    <source>
        <dbReference type="ARBA" id="ARBA00022490"/>
    </source>
</evidence>
<dbReference type="InterPro" id="IPR011671">
    <property type="entry name" value="tRNA_uracil_MeTrfase"/>
</dbReference>
<evidence type="ECO:0000256" key="7">
    <source>
        <dbReference type="ARBA" id="ARBA00022694"/>
    </source>
</evidence>
<reference evidence="12" key="1">
    <citation type="submission" date="2025-08" db="UniProtKB">
        <authorList>
            <consortium name="RefSeq"/>
        </authorList>
    </citation>
    <scope>IDENTIFICATION</scope>
</reference>
<feature type="compositionally biased region" description="Basic and acidic residues" evidence="10">
    <location>
        <begin position="516"/>
        <end position="556"/>
    </location>
</feature>
<feature type="compositionally biased region" description="Acidic residues" evidence="10">
    <location>
        <begin position="490"/>
        <end position="502"/>
    </location>
</feature>
<organism evidence="11 12">
    <name type="scientific">Diaphorina citri</name>
    <name type="common">Asian citrus psyllid</name>
    <dbReference type="NCBI Taxonomy" id="121845"/>
    <lineage>
        <taxon>Eukaryota</taxon>
        <taxon>Metazoa</taxon>
        <taxon>Ecdysozoa</taxon>
        <taxon>Arthropoda</taxon>
        <taxon>Hexapoda</taxon>
        <taxon>Insecta</taxon>
        <taxon>Pterygota</taxon>
        <taxon>Neoptera</taxon>
        <taxon>Paraneoptera</taxon>
        <taxon>Hemiptera</taxon>
        <taxon>Sternorrhyncha</taxon>
        <taxon>Psylloidea</taxon>
        <taxon>Psyllidae</taxon>
        <taxon>Diaphorininae</taxon>
        <taxon>Diaphorina</taxon>
    </lineage>
</organism>
<dbReference type="Proteomes" id="UP000079169">
    <property type="component" value="Unplaced"/>
</dbReference>
<feature type="compositionally biased region" description="Basic and acidic residues" evidence="10">
    <location>
        <begin position="398"/>
        <end position="489"/>
    </location>
</feature>
<evidence type="ECO:0000256" key="4">
    <source>
        <dbReference type="ARBA" id="ARBA00022603"/>
    </source>
</evidence>
<comment type="similarity">
    <text evidence="2 9">Belongs to the TRM44 family.</text>
</comment>
<evidence type="ECO:0000256" key="6">
    <source>
        <dbReference type="ARBA" id="ARBA00022691"/>
    </source>
</evidence>
<accession>A0A3Q0IZB2</accession>
<dbReference type="PANTHER" id="PTHR21210:SF0">
    <property type="entry name" value="TRNA (URACIL-O(2)-)-METHYLTRANSFERASE-RELATED"/>
    <property type="match status" value="1"/>
</dbReference>
<evidence type="ECO:0000313" key="12">
    <source>
        <dbReference type="RefSeq" id="XP_026680028.1"/>
    </source>
</evidence>
<dbReference type="GeneID" id="103510060"/>
<feature type="region of interest" description="Disordered" evidence="10">
    <location>
        <begin position="398"/>
        <end position="570"/>
    </location>
</feature>
<dbReference type="GO" id="GO:0030488">
    <property type="term" value="P:tRNA methylation"/>
    <property type="evidence" value="ECO:0007669"/>
    <property type="project" value="UniProtKB-UniRule"/>
</dbReference>
<dbReference type="GO" id="GO:0005737">
    <property type="term" value="C:cytoplasm"/>
    <property type="evidence" value="ECO:0007669"/>
    <property type="project" value="UniProtKB-SubCell"/>
</dbReference>
<keyword evidence="7 9" id="KW-0819">tRNA processing</keyword>
<evidence type="ECO:0000313" key="11">
    <source>
        <dbReference type="Proteomes" id="UP000079169"/>
    </source>
</evidence>
<keyword evidence="5 9" id="KW-0808">Transferase</keyword>
<dbReference type="AlphaFoldDB" id="A0A3Q0IZB2"/>
<feature type="region of interest" description="Disordered" evidence="10">
    <location>
        <begin position="607"/>
        <end position="626"/>
    </location>
</feature>
<gene>
    <name evidence="12" type="primary">LOC103510060</name>
</gene>
<protein>
    <recommendedName>
        <fullName evidence="9">tRNA (uracil-O(2)-)-methyltransferase</fullName>
        <ecNumber evidence="9">2.1.1.211</ecNumber>
    </recommendedName>
</protein>